<accession>A0A5M9JFA5</accession>
<organism evidence="2 3">
    <name type="scientific">Monilinia fructicola</name>
    <name type="common">Brown rot fungus</name>
    <name type="synonym">Ciboria fructicola</name>
    <dbReference type="NCBI Taxonomy" id="38448"/>
    <lineage>
        <taxon>Eukaryota</taxon>
        <taxon>Fungi</taxon>
        <taxon>Dikarya</taxon>
        <taxon>Ascomycota</taxon>
        <taxon>Pezizomycotina</taxon>
        <taxon>Leotiomycetes</taxon>
        <taxon>Helotiales</taxon>
        <taxon>Sclerotiniaceae</taxon>
        <taxon>Monilinia</taxon>
    </lineage>
</organism>
<proteinExistence type="predicted"/>
<comment type="caution">
    <text evidence="2">The sequence shown here is derived from an EMBL/GenBank/DDBJ whole genome shotgun (WGS) entry which is preliminary data.</text>
</comment>
<reference evidence="2 3" key="1">
    <citation type="submission" date="2019-06" db="EMBL/GenBank/DDBJ databases">
        <title>Genome Sequence of the Brown Rot Fungal Pathogen Monilinia fructicola.</title>
        <authorList>
            <person name="De Miccolis Angelini R.M."/>
            <person name="Landi L."/>
            <person name="Abate D."/>
            <person name="Pollastro S."/>
            <person name="Romanazzi G."/>
            <person name="Faretra F."/>
        </authorList>
    </citation>
    <scope>NUCLEOTIDE SEQUENCE [LARGE SCALE GENOMIC DNA]</scope>
    <source>
        <strain evidence="2 3">Mfrc123</strain>
    </source>
</reference>
<feature type="region of interest" description="Disordered" evidence="1">
    <location>
        <begin position="1"/>
        <end position="85"/>
    </location>
</feature>
<name>A0A5M9JFA5_MONFR</name>
<evidence type="ECO:0000313" key="3">
    <source>
        <dbReference type="Proteomes" id="UP000322873"/>
    </source>
</evidence>
<protein>
    <submittedName>
        <fullName evidence="2">Uncharacterized protein</fullName>
    </submittedName>
</protein>
<sequence>MRKLASKLPLPKPLPKSLSSMKLRQTRNQNTITKIGHFEAEGLEEPESTKSSPPSSTFSAPNERCNQRRHFDILNYSSYRPSKST</sequence>
<dbReference type="AlphaFoldDB" id="A0A5M9JFA5"/>
<feature type="compositionally biased region" description="Polar residues" evidence="1">
    <location>
        <begin position="75"/>
        <end position="85"/>
    </location>
</feature>
<feature type="compositionally biased region" description="Low complexity" evidence="1">
    <location>
        <begin position="49"/>
        <end position="59"/>
    </location>
</feature>
<dbReference type="Proteomes" id="UP000322873">
    <property type="component" value="Unassembled WGS sequence"/>
</dbReference>
<evidence type="ECO:0000256" key="1">
    <source>
        <dbReference type="SAM" id="MobiDB-lite"/>
    </source>
</evidence>
<gene>
    <name evidence="2" type="ORF">EYC84_009163</name>
</gene>
<keyword evidence="3" id="KW-1185">Reference proteome</keyword>
<evidence type="ECO:0000313" key="2">
    <source>
        <dbReference type="EMBL" id="KAA8566619.1"/>
    </source>
</evidence>
<dbReference type="EMBL" id="VICG01000012">
    <property type="protein sequence ID" value="KAA8566619.1"/>
    <property type="molecule type" value="Genomic_DNA"/>
</dbReference>